<evidence type="ECO:0000256" key="7">
    <source>
        <dbReference type="ARBA" id="ARBA00023136"/>
    </source>
</evidence>
<evidence type="ECO:0000256" key="5">
    <source>
        <dbReference type="ARBA" id="ARBA00022989"/>
    </source>
</evidence>
<keyword evidence="2" id="KW-0349">Heme</keyword>
<feature type="transmembrane region" description="Helical" evidence="8">
    <location>
        <begin position="61"/>
        <end position="81"/>
    </location>
</feature>
<comment type="subcellular location">
    <subcellularLocation>
        <location evidence="1">Membrane</location>
        <topology evidence="1">Multi-pass membrane protein</topology>
    </subcellularLocation>
</comment>
<dbReference type="PANTHER" id="PTHR10978:SF5">
    <property type="entry name" value="SUCCINATE DEHYDROGENASE CYTOCHROME B560 SUBUNIT, MITOCHONDRIAL"/>
    <property type="match status" value="1"/>
</dbReference>
<keyword evidence="6" id="KW-0408">Iron</keyword>
<dbReference type="InterPro" id="IPR014314">
    <property type="entry name" value="Succ_DH_cytb556"/>
</dbReference>
<evidence type="ECO:0000256" key="2">
    <source>
        <dbReference type="ARBA" id="ARBA00022617"/>
    </source>
</evidence>
<dbReference type="GO" id="GO:0046872">
    <property type="term" value="F:metal ion binding"/>
    <property type="evidence" value="ECO:0007669"/>
    <property type="project" value="UniProtKB-KW"/>
</dbReference>
<dbReference type="Pfam" id="PF01127">
    <property type="entry name" value="Sdh_cyt"/>
    <property type="match status" value="1"/>
</dbReference>
<keyword evidence="3 8" id="KW-0812">Transmembrane</keyword>
<evidence type="ECO:0000256" key="8">
    <source>
        <dbReference type="SAM" id="Phobius"/>
    </source>
</evidence>
<evidence type="ECO:0000256" key="3">
    <source>
        <dbReference type="ARBA" id="ARBA00022692"/>
    </source>
</evidence>
<dbReference type="EMBL" id="JBFDAA010000003">
    <property type="protein sequence ID" value="KAL1138723.1"/>
    <property type="molecule type" value="Genomic_DNA"/>
</dbReference>
<dbReference type="CDD" id="cd03499">
    <property type="entry name" value="SQR_TypeC_SdhC"/>
    <property type="match status" value="1"/>
</dbReference>
<protein>
    <recommendedName>
        <fullName evidence="11">Succinate dehydrogenase cytochrome b560 subunit, mitochondrial</fullName>
    </recommendedName>
</protein>
<dbReference type="PANTHER" id="PTHR10978">
    <property type="entry name" value="SUCCINATE DEHYDROGENASE CYTOCHROME B560 SUBUNIT"/>
    <property type="match status" value="1"/>
</dbReference>
<sequence length="146" mass="16339">MVNVHIVCRGIRCVTLQVSQAKPPEVMSHDVKNMKLNRPMSPHLSIYKPQLTSMMSISHRATGLIMIGYALVLAGASFTSYDVPRLVSIINDMHISGGLMFVIKYLLAFPVAYHMMNGVRHLVSVVPTLYFSYHRVFIGFRASMGL</sequence>
<dbReference type="InterPro" id="IPR018495">
    <property type="entry name" value="Succ_DH_cyt_bsu_CS"/>
</dbReference>
<dbReference type="NCBIfam" id="TIGR02970">
    <property type="entry name" value="succ_dehyd_cytB"/>
    <property type="match status" value="1"/>
</dbReference>
<comment type="caution">
    <text evidence="9">The sequence shown here is derived from an EMBL/GenBank/DDBJ whole genome shotgun (WGS) entry which is preliminary data.</text>
</comment>
<keyword evidence="7 8" id="KW-0472">Membrane</keyword>
<proteinExistence type="predicted"/>
<gene>
    <name evidence="9" type="ORF">AAG570_008785</name>
</gene>
<evidence type="ECO:0008006" key="11">
    <source>
        <dbReference type="Google" id="ProtNLM"/>
    </source>
</evidence>
<dbReference type="InterPro" id="IPR034804">
    <property type="entry name" value="SQR/QFR_C/D"/>
</dbReference>
<accession>A0ABD0YRV9</accession>
<dbReference type="InterPro" id="IPR000701">
    <property type="entry name" value="SuccDH_FuR_B_TM-su"/>
</dbReference>
<dbReference type="Gene3D" id="1.20.1300.10">
    <property type="entry name" value="Fumarate reductase/succinate dehydrogenase, transmembrane subunit"/>
    <property type="match status" value="1"/>
</dbReference>
<evidence type="ECO:0000256" key="1">
    <source>
        <dbReference type="ARBA" id="ARBA00004141"/>
    </source>
</evidence>
<dbReference type="GO" id="GO:0016020">
    <property type="term" value="C:membrane"/>
    <property type="evidence" value="ECO:0007669"/>
    <property type="project" value="UniProtKB-SubCell"/>
</dbReference>
<dbReference type="Proteomes" id="UP001558652">
    <property type="component" value="Unassembled WGS sequence"/>
</dbReference>
<keyword evidence="10" id="KW-1185">Reference proteome</keyword>
<evidence type="ECO:0000313" key="9">
    <source>
        <dbReference type="EMBL" id="KAL1138723.1"/>
    </source>
</evidence>
<name>A0ABD0YRV9_9HEMI</name>
<keyword evidence="5 8" id="KW-1133">Transmembrane helix</keyword>
<dbReference type="PROSITE" id="PS01000">
    <property type="entry name" value="SDH_CYT_1"/>
    <property type="match status" value="1"/>
</dbReference>
<reference evidence="9 10" key="1">
    <citation type="submission" date="2024-07" db="EMBL/GenBank/DDBJ databases">
        <title>Chromosome-level genome assembly of the water stick insect Ranatra chinensis (Heteroptera: Nepidae).</title>
        <authorList>
            <person name="Liu X."/>
        </authorList>
    </citation>
    <scope>NUCLEOTIDE SEQUENCE [LARGE SCALE GENOMIC DNA]</scope>
    <source>
        <strain evidence="9">Cailab_2021Rc</strain>
        <tissue evidence="9">Muscle</tissue>
    </source>
</reference>
<evidence type="ECO:0000256" key="6">
    <source>
        <dbReference type="ARBA" id="ARBA00023004"/>
    </source>
</evidence>
<evidence type="ECO:0000256" key="4">
    <source>
        <dbReference type="ARBA" id="ARBA00022723"/>
    </source>
</evidence>
<organism evidence="9 10">
    <name type="scientific">Ranatra chinensis</name>
    <dbReference type="NCBI Taxonomy" id="642074"/>
    <lineage>
        <taxon>Eukaryota</taxon>
        <taxon>Metazoa</taxon>
        <taxon>Ecdysozoa</taxon>
        <taxon>Arthropoda</taxon>
        <taxon>Hexapoda</taxon>
        <taxon>Insecta</taxon>
        <taxon>Pterygota</taxon>
        <taxon>Neoptera</taxon>
        <taxon>Paraneoptera</taxon>
        <taxon>Hemiptera</taxon>
        <taxon>Heteroptera</taxon>
        <taxon>Panheteroptera</taxon>
        <taxon>Nepomorpha</taxon>
        <taxon>Nepidae</taxon>
        <taxon>Ranatrinae</taxon>
        <taxon>Ranatra</taxon>
    </lineage>
</organism>
<keyword evidence="4" id="KW-0479">Metal-binding</keyword>
<evidence type="ECO:0000313" key="10">
    <source>
        <dbReference type="Proteomes" id="UP001558652"/>
    </source>
</evidence>
<feature type="transmembrane region" description="Helical" evidence="8">
    <location>
        <begin position="93"/>
        <end position="113"/>
    </location>
</feature>
<dbReference type="AlphaFoldDB" id="A0ABD0YRV9"/>
<dbReference type="SUPFAM" id="SSF81343">
    <property type="entry name" value="Fumarate reductase respiratory complex transmembrane subunits"/>
    <property type="match status" value="1"/>
</dbReference>